<dbReference type="Pfam" id="PF08388">
    <property type="entry name" value="GIIM"/>
    <property type="match status" value="1"/>
</dbReference>
<name>A0A0F9GXD9_9ZZZZ</name>
<dbReference type="AlphaFoldDB" id="A0A0F9GXD9"/>
<accession>A0A0F9GXD9</accession>
<dbReference type="PANTHER" id="PTHR34047">
    <property type="entry name" value="NUCLEAR INTRON MATURASE 1, MITOCHONDRIAL-RELATED"/>
    <property type="match status" value="1"/>
</dbReference>
<protein>
    <recommendedName>
        <fullName evidence="1">Group II intron maturase-specific domain-containing protein</fullName>
    </recommendedName>
</protein>
<evidence type="ECO:0000259" key="1">
    <source>
        <dbReference type="Pfam" id="PF08388"/>
    </source>
</evidence>
<proteinExistence type="predicted"/>
<dbReference type="InterPro" id="IPR051083">
    <property type="entry name" value="GrpII_Intron_Splice-Mob/Def"/>
</dbReference>
<comment type="caution">
    <text evidence="2">The sequence shown here is derived from an EMBL/GenBank/DDBJ whole genome shotgun (WGS) entry which is preliminary data.</text>
</comment>
<gene>
    <name evidence="2" type="ORF">LCGC14_1855780</name>
</gene>
<organism evidence="2">
    <name type="scientific">marine sediment metagenome</name>
    <dbReference type="NCBI Taxonomy" id="412755"/>
    <lineage>
        <taxon>unclassified sequences</taxon>
        <taxon>metagenomes</taxon>
        <taxon>ecological metagenomes</taxon>
    </lineage>
</organism>
<dbReference type="EMBL" id="LAZR01018706">
    <property type="protein sequence ID" value="KKL95316.1"/>
    <property type="molecule type" value="Genomic_DNA"/>
</dbReference>
<dbReference type="PANTHER" id="PTHR34047:SF8">
    <property type="entry name" value="PROTEIN YKFC"/>
    <property type="match status" value="1"/>
</dbReference>
<feature type="non-terminal residue" evidence="2">
    <location>
        <position position="1"/>
    </location>
</feature>
<evidence type="ECO:0000313" key="2">
    <source>
        <dbReference type="EMBL" id="KKL95316.1"/>
    </source>
</evidence>
<reference evidence="2" key="1">
    <citation type="journal article" date="2015" name="Nature">
        <title>Complex archaea that bridge the gap between prokaryotes and eukaryotes.</title>
        <authorList>
            <person name="Spang A."/>
            <person name="Saw J.H."/>
            <person name="Jorgensen S.L."/>
            <person name="Zaremba-Niedzwiedzka K."/>
            <person name="Martijn J."/>
            <person name="Lind A.E."/>
            <person name="van Eijk R."/>
            <person name="Schleper C."/>
            <person name="Guy L."/>
            <person name="Ettema T.J."/>
        </authorList>
    </citation>
    <scope>NUCLEOTIDE SEQUENCE</scope>
</reference>
<feature type="domain" description="Group II intron maturase-specific" evidence="1">
    <location>
        <begin position="49"/>
        <end position="124"/>
    </location>
</feature>
<dbReference type="InterPro" id="IPR013597">
    <property type="entry name" value="Mat_intron_G2"/>
</dbReference>
<sequence>GRYRESLTLAEQKTAITHIRDGFTFLGQSLRKHKKTLHIPPAIEGIRVLLRKIGTLTRKYLGAPIVVLIKKLNEVLRGWANYHRHAVASRAFSYVDTYVFRQLWRMLRRRHSNKSKGWLIKRYWTATGRKHVFSVIKKIKGKPRLYQVVRIHSIGIKRHVKIKAQANPYLQEYAAYFWRRRSVKGSTWAVTWG</sequence>